<comment type="caution">
    <text evidence="2">The sequence shown here is derived from an EMBL/GenBank/DDBJ whole genome shotgun (WGS) entry which is preliminary data.</text>
</comment>
<keyword evidence="3" id="KW-1185">Reference proteome</keyword>
<name>A0ABU6UW88_9FABA</name>
<evidence type="ECO:0000313" key="3">
    <source>
        <dbReference type="Proteomes" id="UP001341840"/>
    </source>
</evidence>
<gene>
    <name evidence="2" type="ORF">PIB30_096569</name>
</gene>
<feature type="compositionally biased region" description="Polar residues" evidence="1">
    <location>
        <begin position="52"/>
        <end position="62"/>
    </location>
</feature>
<dbReference type="EMBL" id="JASCZI010123129">
    <property type="protein sequence ID" value="MED6165119.1"/>
    <property type="molecule type" value="Genomic_DNA"/>
</dbReference>
<sequence length="62" mass="7166">MECFITWQLEPEKSGLFGRKSIINSLLNKTNKPKRKIEEKKLADQEMEFGSKTEQGSTHMHG</sequence>
<reference evidence="2 3" key="1">
    <citation type="journal article" date="2023" name="Plants (Basel)">
        <title>Bridging the Gap: Combining Genomics and Transcriptomics Approaches to Understand Stylosanthes scabra, an Orphan Legume from the Brazilian Caatinga.</title>
        <authorList>
            <person name="Ferreira-Neto J.R.C."/>
            <person name="da Silva M.D."/>
            <person name="Binneck E."/>
            <person name="de Melo N.F."/>
            <person name="da Silva R.H."/>
            <person name="de Melo A.L.T.M."/>
            <person name="Pandolfi V."/>
            <person name="Bustamante F.O."/>
            <person name="Brasileiro-Vidal A.C."/>
            <person name="Benko-Iseppon A.M."/>
        </authorList>
    </citation>
    <scope>NUCLEOTIDE SEQUENCE [LARGE SCALE GENOMIC DNA]</scope>
    <source>
        <tissue evidence="2">Leaves</tissue>
    </source>
</reference>
<accession>A0ABU6UW88</accession>
<evidence type="ECO:0000256" key="1">
    <source>
        <dbReference type="SAM" id="MobiDB-lite"/>
    </source>
</evidence>
<organism evidence="2 3">
    <name type="scientific">Stylosanthes scabra</name>
    <dbReference type="NCBI Taxonomy" id="79078"/>
    <lineage>
        <taxon>Eukaryota</taxon>
        <taxon>Viridiplantae</taxon>
        <taxon>Streptophyta</taxon>
        <taxon>Embryophyta</taxon>
        <taxon>Tracheophyta</taxon>
        <taxon>Spermatophyta</taxon>
        <taxon>Magnoliopsida</taxon>
        <taxon>eudicotyledons</taxon>
        <taxon>Gunneridae</taxon>
        <taxon>Pentapetalae</taxon>
        <taxon>rosids</taxon>
        <taxon>fabids</taxon>
        <taxon>Fabales</taxon>
        <taxon>Fabaceae</taxon>
        <taxon>Papilionoideae</taxon>
        <taxon>50 kb inversion clade</taxon>
        <taxon>dalbergioids sensu lato</taxon>
        <taxon>Dalbergieae</taxon>
        <taxon>Pterocarpus clade</taxon>
        <taxon>Stylosanthes</taxon>
    </lineage>
</organism>
<dbReference type="Proteomes" id="UP001341840">
    <property type="component" value="Unassembled WGS sequence"/>
</dbReference>
<protein>
    <submittedName>
        <fullName evidence="2">Uncharacterized protein</fullName>
    </submittedName>
</protein>
<feature type="region of interest" description="Disordered" evidence="1">
    <location>
        <begin position="34"/>
        <end position="62"/>
    </location>
</feature>
<proteinExistence type="predicted"/>
<evidence type="ECO:0000313" key="2">
    <source>
        <dbReference type="EMBL" id="MED6165119.1"/>
    </source>
</evidence>